<dbReference type="EMBL" id="VMRG01000001">
    <property type="protein sequence ID" value="KAA6231736.1"/>
    <property type="molecule type" value="Genomic_DNA"/>
</dbReference>
<name>A0A5M8I884_CHLPH</name>
<comment type="caution">
    <text evidence="3">The sequence shown here is derived from an EMBL/GenBank/DDBJ whole genome shotgun (WGS) entry which is preliminary data.</text>
</comment>
<organism evidence="3 5">
    <name type="scientific">Chlorobium phaeovibrioides</name>
    <dbReference type="NCBI Taxonomy" id="1094"/>
    <lineage>
        <taxon>Bacteria</taxon>
        <taxon>Pseudomonadati</taxon>
        <taxon>Chlorobiota</taxon>
        <taxon>Chlorobiia</taxon>
        <taxon>Chlorobiales</taxon>
        <taxon>Chlorobiaceae</taxon>
        <taxon>Chlorobium/Pelodictyon group</taxon>
        <taxon>Chlorobium</taxon>
    </lineage>
</organism>
<evidence type="ECO:0000313" key="5">
    <source>
        <dbReference type="Proteomes" id="UP000327458"/>
    </source>
</evidence>
<dbReference type="OMA" id="SIYQECE"/>
<dbReference type="SUPFAM" id="SSF46689">
    <property type="entry name" value="Homeodomain-like"/>
    <property type="match status" value="1"/>
</dbReference>
<keyword evidence="1" id="KW-0175">Coiled coil</keyword>
<protein>
    <recommendedName>
        <fullName evidence="6">Transposase</fullName>
    </recommendedName>
</protein>
<accession>A0A5M8I884</accession>
<dbReference type="RefSeq" id="WP_011889358.1">
    <property type="nucleotide sequence ID" value="NZ_VMRG01000001.1"/>
</dbReference>
<dbReference type="AlphaFoldDB" id="A0A5M8I884"/>
<evidence type="ECO:0000256" key="2">
    <source>
        <dbReference type="SAM" id="MobiDB-lite"/>
    </source>
</evidence>
<dbReference type="InterPro" id="IPR009057">
    <property type="entry name" value="Homeodomain-like_sf"/>
</dbReference>
<feature type="region of interest" description="Disordered" evidence="2">
    <location>
        <begin position="107"/>
        <end position="133"/>
    </location>
</feature>
<gene>
    <name evidence="3" type="ORF">FP507_00375</name>
    <name evidence="4" type="ORF">FP507_02350</name>
</gene>
<proteinExistence type="predicted"/>
<evidence type="ECO:0000313" key="4">
    <source>
        <dbReference type="EMBL" id="KAA6232069.1"/>
    </source>
</evidence>
<evidence type="ECO:0000313" key="3">
    <source>
        <dbReference type="EMBL" id="KAA6231736.1"/>
    </source>
</evidence>
<sequence>MENSSKKRRRLSAEEKWSIYQECEQSGVKIGEVLRKHGLYSSDLQLIRREVKEAALERLSRSRPGRKKAAVVPVEERDQLKRELEEKEKALAELSVMFTTLKKKCTWNRGPVSKRPTATGDPTGSPADHRYGKRVRDCPAHHLQLAADQYPQG</sequence>
<dbReference type="EMBL" id="VMRG01000001">
    <property type="protein sequence ID" value="KAA6232069.1"/>
    <property type="molecule type" value="Genomic_DNA"/>
</dbReference>
<evidence type="ECO:0008006" key="6">
    <source>
        <dbReference type="Google" id="ProtNLM"/>
    </source>
</evidence>
<dbReference type="Proteomes" id="UP000327458">
    <property type="component" value="Unassembled WGS sequence"/>
</dbReference>
<reference evidence="3 5" key="1">
    <citation type="submission" date="2019-07" db="EMBL/GenBank/DDBJ databases">
        <title>Draft genome Sequence of Chlorobium phaeovibrioides sp. strain PhvTcv-s14, from the Phylum Chlorobi.</title>
        <authorList>
            <person name="Babenko V."/>
            <person name="Boldyreva D."/>
            <person name="Kanygina A."/>
            <person name="Selezneva O."/>
            <person name="Akopiyan T."/>
            <person name="Lunina O."/>
        </authorList>
    </citation>
    <scope>NUCLEOTIDE SEQUENCE [LARGE SCALE GENOMIC DNA]</scope>
    <source>
        <strain evidence="3 5">GrTcv12</strain>
    </source>
</reference>
<evidence type="ECO:0000256" key="1">
    <source>
        <dbReference type="SAM" id="Coils"/>
    </source>
</evidence>
<feature type="coiled-coil region" evidence="1">
    <location>
        <begin position="77"/>
        <end position="104"/>
    </location>
</feature>